<sequence>MKRKTLLMKVFPALIIFSLWLDGWFYPLLLLPFLYVILVGKGLGAFVPAVGVALAAFVGLVLVVDLLTFSLFGYLLLPNLLSLIVIFVYAPLISLLSVSLCVFVSSKVNDVRAAMQLGGSSVVPVVAFYFLFLGGIISLNLITLVGFALVLVLASV</sequence>
<dbReference type="AlphaFoldDB" id="X1M037"/>
<feature type="non-terminal residue" evidence="2">
    <location>
        <position position="156"/>
    </location>
</feature>
<comment type="caution">
    <text evidence="2">The sequence shown here is derived from an EMBL/GenBank/DDBJ whole genome shotgun (WGS) entry which is preliminary data.</text>
</comment>
<evidence type="ECO:0000256" key="1">
    <source>
        <dbReference type="SAM" id="Phobius"/>
    </source>
</evidence>
<keyword evidence="1" id="KW-1133">Transmembrane helix</keyword>
<organism evidence="2">
    <name type="scientific">marine sediment metagenome</name>
    <dbReference type="NCBI Taxonomy" id="412755"/>
    <lineage>
        <taxon>unclassified sequences</taxon>
        <taxon>metagenomes</taxon>
        <taxon>ecological metagenomes</taxon>
    </lineage>
</organism>
<keyword evidence="1" id="KW-0812">Transmembrane</keyword>
<evidence type="ECO:0000313" key="2">
    <source>
        <dbReference type="EMBL" id="GAI11441.1"/>
    </source>
</evidence>
<name>X1M037_9ZZZZ</name>
<reference evidence="2" key="1">
    <citation type="journal article" date="2014" name="Front. Microbiol.">
        <title>High frequency of phylogenetically diverse reductive dehalogenase-homologous genes in deep subseafloor sedimentary metagenomes.</title>
        <authorList>
            <person name="Kawai M."/>
            <person name="Futagami T."/>
            <person name="Toyoda A."/>
            <person name="Takaki Y."/>
            <person name="Nishi S."/>
            <person name="Hori S."/>
            <person name="Arai W."/>
            <person name="Tsubouchi T."/>
            <person name="Morono Y."/>
            <person name="Uchiyama I."/>
            <person name="Ito T."/>
            <person name="Fujiyama A."/>
            <person name="Inagaki F."/>
            <person name="Takami H."/>
        </authorList>
    </citation>
    <scope>NUCLEOTIDE SEQUENCE</scope>
    <source>
        <strain evidence="2">Expedition CK06-06</strain>
    </source>
</reference>
<feature type="transmembrane region" description="Helical" evidence="1">
    <location>
        <begin position="12"/>
        <end position="38"/>
    </location>
</feature>
<keyword evidence="1" id="KW-0472">Membrane</keyword>
<dbReference type="EMBL" id="BARV01009037">
    <property type="protein sequence ID" value="GAI11441.1"/>
    <property type="molecule type" value="Genomic_DNA"/>
</dbReference>
<feature type="transmembrane region" description="Helical" evidence="1">
    <location>
        <begin position="126"/>
        <end position="154"/>
    </location>
</feature>
<proteinExistence type="predicted"/>
<gene>
    <name evidence="2" type="ORF">S06H3_17970</name>
</gene>
<feature type="transmembrane region" description="Helical" evidence="1">
    <location>
        <begin position="50"/>
        <end position="77"/>
    </location>
</feature>
<protein>
    <submittedName>
        <fullName evidence="2">Uncharacterized protein</fullName>
    </submittedName>
</protein>
<accession>X1M037</accession>